<feature type="compositionally biased region" description="Pro residues" evidence="1">
    <location>
        <begin position="20"/>
        <end position="34"/>
    </location>
</feature>
<keyword evidence="2" id="KW-0472">Membrane</keyword>
<keyword evidence="2" id="KW-1133">Transmembrane helix</keyword>
<reference evidence="3 4" key="1">
    <citation type="submission" date="2017-10" db="EMBL/GenBank/DDBJ databases">
        <title>Bifidobacterium genomics.</title>
        <authorList>
            <person name="Lugli G.A."/>
            <person name="Milani C."/>
            <person name="Mancabelli L."/>
        </authorList>
    </citation>
    <scope>NUCLEOTIDE SEQUENCE [LARGE SCALE GENOMIC DNA]</scope>
    <source>
        <strain evidence="3 4">1524B</strain>
    </source>
</reference>
<evidence type="ECO:0000256" key="1">
    <source>
        <dbReference type="SAM" id="MobiDB-lite"/>
    </source>
</evidence>
<organism evidence="3 4">
    <name type="scientific">Bifidobacterium pseudolongum subsp. globosum</name>
    <dbReference type="NCBI Taxonomy" id="1690"/>
    <lineage>
        <taxon>Bacteria</taxon>
        <taxon>Bacillati</taxon>
        <taxon>Actinomycetota</taxon>
        <taxon>Actinomycetes</taxon>
        <taxon>Bifidobacteriales</taxon>
        <taxon>Bifidobacteriaceae</taxon>
        <taxon>Bifidobacterium</taxon>
    </lineage>
</organism>
<feature type="transmembrane region" description="Helical" evidence="2">
    <location>
        <begin position="136"/>
        <end position="160"/>
    </location>
</feature>
<proteinExistence type="predicted"/>
<evidence type="ECO:0008006" key="5">
    <source>
        <dbReference type="Google" id="ProtNLM"/>
    </source>
</evidence>
<name>A0A2N3QFU1_9BIFI</name>
<dbReference type="AlphaFoldDB" id="A0A2N3QFU1"/>
<feature type="compositionally biased region" description="Low complexity" evidence="1">
    <location>
        <begin position="9"/>
        <end position="19"/>
    </location>
</feature>
<dbReference type="Proteomes" id="UP000233730">
    <property type="component" value="Unassembled WGS sequence"/>
</dbReference>
<keyword evidence="2" id="KW-0812">Transmembrane</keyword>
<evidence type="ECO:0000313" key="3">
    <source>
        <dbReference type="EMBL" id="PKU89536.1"/>
    </source>
</evidence>
<protein>
    <recommendedName>
        <fullName evidence="5">Peptidase</fullName>
    </recommendedName>
</protein>
<feature type="compositionally biased region" description="Low complexity" evidence="1">
    <location>
        <begin position="37"/>
        <end position="55"/>
    </location>
</feature>
<evidence type="ECO:0000313" key="4">
    <source>
        <dbReference type="Proteomes" id="UP000233730"/>
    </source>
</evidence>
<gene>
    <name evidence="3" type="ORF">CQR46_1267</name>
</gene>
<feature type="compositionally biased region" description="Polar residues" evidence="1">
    <location>
        <begin position="88"/>
        <end position="101"/>
    </location>
</feature>
<sequence>MSGPNTNSPHQYQQHARPQAPQPTQQPHPGPTPVAFPTGHTAQTPAAQTPATTPYGAPPQKSPHSPHTPVYPAPATGTMPGAHPSAHNPFTSGTPYQTTPYPTWGANSRPGYPMGPSTMDPRAAGAPTVARKHTGAVVIGVIAGVMVLLLLVFFGIGTVVSSAGRAAHQTMDTDDYDQSALEDLRARGYEPEDYLNDDGTVKDQKVYRFSEADSYTQYKQLLEGKSSEYNSKSPDDAIKLLPELSDRGVEYYGAWLKYLLTAEQELEASGERTTTDPNEIDIYYNAQTTALNELEQKFLHGEDLGIHATLRDSEGNVCDLYTGAFDLKSSQPDIPTLTADWEQKIKAVPIAIGSDGTYLAAGEQLIASVGLSPTYDFKSVYDHCSGSTRLADETTLGAFCSATPNLIYINQNSRNWTYDVTGSYYPNAVKHELAHAMIYRICGTTAPALRVDHEALTNSYASLYFGAERDVLNSGAQNAPWYTMTDASDTAAQLVHDGHCSISAD</sequence>
<evidence type="ECO:0000256" key="2">
    <source>
        <dbReference type="SAM" id="Phobius"/>
    </source>
</evidence>
<dbReference type="EMBL" id="PCGZ01000008">
    <property type="protein sequence ID" value="PKU89536.1"/>
    <property type="molecule type" value="Genomic_DNA"/>
</dbReference>
<comment type="caution">
    <text evidence="3">The sequence shown here is derived from an EMBL/GenBank/DDBJ whole genome shotgun (WGS) entry which is preliminary data.</text>
</comment>
<accession>A0A2N3QFU1</accession>
<feature type="region of interest" description="Disordered" evidence="1">
    <location>
        <begin position="1"/>
        <end position="126"/>
    </location>
</feature>